<dbReference type="Gene3D" id="3.90.550.10">
    <property type="entry name" value="Spore Coat Polysaccharide Biosynthesis Protein SpsA, Chain A"/>
    <property type="match status" value="1"/>
</dbReference>
<dbReference type="GO" id="GO:0004582">
    <property type="term" value="F:dolichyl-phosphate beta-D-mannosyltransferase activity"/>
    <property type="evidence" value="ECO:0007669"/>
    <property type="project" value="UniProtKB-EC"/>
</dbReference>
<keyword evidence="6 9" id="KW-1133">Transmembrane helix</keyword>
<keyword evidence="3 11" id="KW-0328">Glycosyltransferase</keyword>
<dbReference type="InterPro" id="IPR050256">
    <property type="entry name" value="Glycosyltransferase_2"/>
</dbReference>
<organism evidence="11 12">
    <name type="scientific">Sphingorhabdus rigui</name>
    <dbReference type="NCBI Taxonomy" id="1282858"/>
    <lineage>
        <taxon>Bacteria</taxon>
        <taxon>Pseudomonadati</taxon>
        <taxon>Pseudomonadota</taxon>
        <taxon>Alphaproteobacteria</taxon>
        <taxon>Sphingomonadales</taxon>
        <taxon>Sphingomonadaceae</taxon>
        <taxon>Sphingorhabdus</taxon>
    </lineage>
</organism>
<keyword evidence="5 9" id="KW-0812">Transmembrane</keyword>
<evidence type="ECO:0000256" key="3">
    <source>
        <dbReference type="ARBA" id="ARBA00022676"/>
    </source>
</evidence>
<dbReference type="RefSeq" id="WP_183939547.1">
    <property type="nucleotide sequence ID" value="NZ_BAABBG010000001.1"/>
</dbReference>
<name>A0A840B0N9_9SPHN</name>
<reference evidence="11 12" key="1">
    <citation type="submission" date="2020-08" db="EMBL/GenBank/DDBJ databases">
        <title>Genomic Encyclopedia of Type Strains, Phase IV (KMG-IV): sequencing the most valuable type-strain genomes for metagenomic binning, comparative biology and taxonomic classification.</title>
        <authorList>
            <person name="Goeker M."/>
        </authorList>
    </citation>
    <scope>NUCLEOTIDE SEQUENCE [LARGE SCALE GENOMIC DNA]</scope>
    <source>
        <strain evidence="11 12">DSM 29050</strain>
    </source>
</reference>
<comment type="similarity">
    <text evidence="8">Belongs to the glycosyltransferase 2 family. GtrB subfamily.</text>
</comment>
<accession>A0A840B0N9</accession>
<gene>
    <name evidence="11" type="ORF">GGR91_000396</name>
</gene>
<feature type="domain" description="Glycosyltransferase 2-like" evidence="10">
    <location>
        <begin position="13"/>
        <end position="177"/>
    </location>
</feature>
<feature type="transmembrane region" description="Helical" evidence="9">
    <location>
        <begin position="269"/>
        <end position="295"/>
    </location>
</feature>
<dbReference type="AlphaFoldDB" id="A0A840B0N9"/>
<dbReference type="GO" id="GO:0005886">
    <property type="term" value="C:plasma membrane"/>
    <property type="evidence" value="ECO:0007669"/>
    <property type="project" value="UniProtKB-SubCell"/>
</dbReference>
<protein>
    <submittedName>
        <fullName evidence="11">Dolichol-phosphate mannosyltransferase</fullName>
        <ecNumber evidence="11">2.4.1.83</ecNumber>
    </submittedName>
</protein>
<keyword evidence="12" id="KW-1185">Reference proteome</keyword>
<proteinExistence type="inferred from homology"/>
<evidence type="ECO:0000256" key="9">
    <source>
        <dbReference type="SAM" id="Phobius"/>
    </source>
</evidence>
<evidence type="ECO:0000256" key="1">
    <source>
        <dbReference type="ARBA" id="ARBA00004651"/>
    </source>
</evidence>
<keyword evidence="7 9" id="KW-0472">Membrane</keyword>
<evidence type="ECO:0000313" key="12">
    <source>
        <dbReference type="Proteomes" id="UP000581447"/>
    </source>
</evidence>
<evidence type="ECO:0000256" key="7">
    <source>
        <dbReference type="ARBA" id="ARBA00023136"/>
    </source>
</evidence>
<dbReference type="InterPro" id="IPR001173">
    <property type="entry name" value="Glyco_trans_2-like"/>
</dbReference>
<comment type="subcellular location">
    <subcellularLocation>
        <location evidence="1">Cell membrane</location>
        <topology evidence="1">Multi-pass membrane protein</topology>
    </subcellularLocation>
</comment>
<dbReference type="FunFam" id="3.90.550.10:FF:000079">
    <property type="entry name" value="Probable glycosyl transferase"/>
    <property type="match status" value="1"/>
</dbReference>
<dbReference type="Proteomes" id="UP000581447">
    <property type="component" value="Unassembled WGS sequence"/>
</dbReference>
<dbReference type="PANTHER" id="PTHR48090:SF1">
    <property type="entry name" value="PROPHAGE BACTOPRENOL GLUCOSYL TRANSFERASE HOMOLOG"/>
    <property type="match status" value="1"/>
</dbReference>
<evidence type="ECO:0000313" key="11">
    <source>
        <dbReference type="EMBL" id="MBB3942174.1"/>
    </source>
</evidence>
<dbReference type="EC" id="2.4.1.83" evidence="11"/>
<evidence type="ECO:0000256" key="8">
    <source>
        <dbReference type="ARBA" id="ARBA00038152"/>
    </source>
</evidence>
<dbReference type="PANTHER" id="PTHR48090">
    <property type="entry name" value="UNDECAPRENYL-PHOSPHATE 4-DEOXY-4-FORMAMIDO-L-ARABINOSE TRANSFERASE-RELATED"/>
    <property type="match status" value="1"/>
</dbReference>
<sequence length="339" mass="37713">MGRHQIKHTPAVSVVIPCFNEQENITTLVERVEAACMQFASNSFEIVLVNDGSKDHTWSMIAGIAGNSQHVVGVNLARNYGHQLALSAGLQICRGDIVMVMDADLQDPPELLGPMLSKMQEGYDVVYGQRLSRAGETVLKRASANIFYRILGKLVDIQIPCDTGDFRLMSRRVVEELNAMPERYRFIRGMVSWVGFAQAAFPYERDARHAGKSNYPLKKMISFAVDAVTSFSTIPLRLTAHLGLIAGLFGLLTLGWVVISYFTGQTVGGWASIAALVLILGSLQLLMLGIFGEYLGRMYMEAKHRPLFIIQEVRSCQIGVERENPVHLIQQRIRRMVNG</sequence>
<dbReference type="EMBL" id="JACIEA010000001">
    <property type="protein sequence ID" value="MBB3942174.1"/>
    <property type="molecule type" value="Genomic_DNA"/>
</dbReference>
<evidence type="ECO:0000256" key="6">
    <source>
        <dbReference type="ARBA" id="ARBA00022989"/>
    </source>
</evidence>
<comment type="caution">
    <text evidence="11">The sequence shown here is derived from an EMBL/GenBank/DDBJ whole genome shotgun (WGS) entry which is preliminary data.</text>
</comment>
<keyword evidence="4 11" id="KW-0808">Transferase</keyword>
<dbReference type="InterPro" id="IPR029044">
    <property type="entry name" value="Nucleotide-diphossugar_trans"/>
</dbReference>
<evidence type="ECO:0000256" key="4">
    <source>
        <dbReference type="ARBA" id="ARBA00022679"/>
    </source>
</evidence>
<feature type="transmembrane region" description="Helical" evidence="9">
    <location>
        <begin position="242"/>
        <end position="263"/>
    </location>
</feature>
<evidence type="ECO:0000256" key="5">
    <source>
        <dbReference type="ARBA" id="ARBA00022692"/>
    </source>
</evidence>
<dbReference type="SUPFAM" id="SSF53448">
    <property type="entry name" value="Nucleotide-diphospho-sugar transferases"/>
    <property type="match status" value="1"/>
</dbReference>
<dbReference type="Pfam" id="PF00535">
    <property type="entry name" value="Glycos_transf_2"/>
    <property type="match status" value="1"/>
</dbReference>
<keyword evidence="2" id="KW-1003">Cell membrane</keyword>
<evidence type="ECO:0000256" key="2">
    <source>
        <dbReference type="ARBA" id="ARBA00022475"/>
    </source>
</evidence>
<dbReference type="CDD" id="cd04187">
    <property type="entry name" value="DPM1_like_bac"/>
    <property type="match status" value="1"/>
</dbReference>
<evidence type="ECO:0000259" key="10">
    <source>
        <dbReference type="Pfam" id="PF00535"/>
    </source>
</evidence>